<dbReference type="Gene3D" id="1.25.40.20">
    <property type="entry name" value="Ankyrin repeat-containing domain"/>
    <property type="match status" value="2"/>
</dbReference>
<protein>
    <submittedName>
        <fullName evidence="5">Ankyrin repeat-containing domain protein</fullName>
    </submittedName>
</protein>
<evidence type="ECO:0000313" key="5">
    <source>
        <dbReference type="EMBL" id="KAJ5391092.1"/>
    </source>
</evidence>
<dbReference type="GeneID" id="81370199"/>
<dbReference type="Pfam" id="PF12937">
    <property type="entry name" value="F-box-like"/>
    <property type="match status" value="1"/>
</dbReference>
<dbReference type="AlphaFoldDB" id="A0A9W9VX92"/>
<dbReference type="SMART" id="SM00248">
    <property type="entry name" value="ANK"/>
    <property type="match status" value="4"/>
</dbReference>
<sequence length="176" mass="19668">MQFLSLPQEIILLITSKLEALDLAHLLQTNKFLYRMLHLELFKNNIKTTGGLAISFYAFWGYEDCVQDMLNLGAVVDIPNPRWRNYSPLRLALSRHHGPAARLLIDHGADVNLSRSPTPLELAILMAPPDDLSMIELLLDRGAKVNLQGSRDRTALFKAVFYGNMEGVALLLARGG</sequence>
<dbReference type="Proteomes" id="UP001147747">
    <property type="component" value="Unassembled WGS sequence"/>
</dbReference>
<keyword evidence="6" id="KW-1185">Reference proteome</keyword>
<evidence type="ECO:0000259" key="4">
    <source>
        <dbReference type="PROSITE" id="PS50181"/>
    </source>
</evidence>
<dbReference type="PANTHER" id="PTHR24198">
    <property type="entry name" value="ANKYRIN REPEAT AND PROTEIN KINASE DOMAIN-CONTAINING PROTEIN"/>
    <property type="match status" value="1"/>
</dbReference>
<dbReference type="InterPro" id="IPR036770">
    <property type="entry name" value="Ankyrin_rpt-contain_sf"/>
</dbReference>
<dbReference type="RefSeq" id="XP_056486770.1">
    <property type="nucleotide sequence ID" value="XM_056631219.1"/>
</dbReference>
<reference evidence="5" key="2">
    <citation type="journal article" date="2023" name="IMA Fungus">
        <title>Comparative genomic study of the Penicillium genus elucidates a diverse pangenome and 15 lateral gene transfer events.</title>
        <authorList>
            <person name="Petersen C."/>
            <person name="Sorensen T."/>
            <person name="Nielsen M.R."/>
            <person name="Sondergaard T.E."/>
            <person name="Sorensen J.L."/>
            <person name="Fitzpatrick D.A."/>
            <person name="Frisvad J.C."/>
            <person name="Nielsen K.L."/>
        </authorList>
    </citation>
    <scope>NUCLEOTIDE SEQUENCE</scope>
    <source>
        <strain evidence="5">IBT 29677</strain>
    </source>
</reference>
<feature type="repeat" description="ANK" evidence="3">
    <location>
        <begin position="84"/>
        <end position="116"/>
    </location>
</feature>
<dbReference type="Pfam" id="PF12796">
    <property type="entry name" value="Ank_2"/>
    <property type="match status" value="1"/>
</dbReference>
<reference evidence="5" key="1">
    <citation type="submission" date="2022-12" db="EMBL/GenBank/DDBJ databases">
        <authorList>
            <person name="Petersen C."/>
        </authorList>
    </citation>
    <scope>NUCLEOTIDE SEQUENCE</scope>
    <source>
        <strain evidence="5">IBT 29677</strain>
    </source>
</reference>
<evidence type="ECO:0000256" key="3">
    <source>
        <dbReference type="PROSITE-ProRule" id="PRU00023"/>
    </source>
</evidence>
<organism evidence="5 6">
    <name type="scientific">Penicillium cosmopolitanum</name>
    <dbReference type="NCBI Taxonomy" id="1131564"/>
    <lineage>
        <taxon>Eukaryota</taxon>
        <taxon>Fungi</taxon>
        <taxon>Dikarya</taxon>
        <taxon>Ascomycota</taxon>
        <taxon>Pezizomycotina</taxon>
        <taxon>Eurotiomycetes</taxon>
        <taxon>Eurotiomycetidae</taxon>
        <taxon>Eurotiales</taxon>
        <taxon>Aspergillaceae</taxon>
        <taxon>Penicillium</taxon>
    </lineage>
</organism>
<dbReference type="CDD" id="cd09917">
    <property type="entry name" value="F-box_SF"/>
    <property type="match status" value="1"/>
</dbReference>
<comment type="caution">
    <text evidence="5">The sequence shown here is derived from an EMBL/GenBank/DDBJ whole genome shotgun (WGS) entry which is preliminary data.</text>
</comment>
<dbReference type="InterPro" id="IPR002110">
    <property type="entry name" value="Ankyrin_rpt"/>
</dbReference>
<accession>A0A9W9VX92</accession>
<keyword evidence="1" id="KW-0677">Repeat</keyword>
<evidence type="ECO:0000313" key="6">
    <source>
        <dbReference type="Proteomes" id="UP001147747"/>
    </source>
</evidence>
<evidence type="ECO:0000256" key="1">
    <source>
        <dbReference type="ARBA" id="ARBA00022737"/>
    </source>
</evidence>
<dbReference type="SUPFAM" id="SSF48403">
    <property type="entry name" value="Ankyrin repeat"/>
    <property type="match status" value="1"/>
</dbReference>
<feature type="repeat" description="ANK" evidence="3">
    <location>
        <begin position="115"/>
        <end position="150"/>
    </location>
</feature>
<gene>
    <name evidence="5" type="ORF">N7509_006582</name>
</gene>
<feature type="domain" description="F-box" evidence="4">
    <location>
        <begin position="1"/>
        <end position="45"/>
    </location>
</feature>
<dbReference type="PROSITE" id="PS50297">
    <property type="entry name" value="ANK_REP_REGION"/>
    <property type="match status" value="1"/>
</dbReference>
<proteinExistence type="predicted"/>
<dbReference type="EMBL" id="JAPZBU010000008">
    <property type="protein sequence ID" value="KAJ5391092.1"/>
    <property type="molecule type" value="Genomic_DNA"/>
</dbReference>
<dbReference type="OrthoDB" id="341259at2759"/>
<dbReference type="InterPro" id="IPR001810">
    <property type="entry name" value="F-box_dom"/>
</dbReference>
<keyword evidence="2 3" id="KW-0040">ANK repeat</keyword>
<evidence type="ECO:0000256" key="2">
    <source>
        <dbReference type="ARBA" id="ARBA00023043"/>
    </source>
</evidence>
<dbReference type="PROSITE" id="PS50088">
    <property type="entry name" value="ANK_REPEAT"/>
    <property type="match status" value="2"/>
</dbReference>
<name>A0A9W9VX92_9EURO</name>
<dbReference type="PROSITE" id="PS50181">
    <property type="entry name" value="FBOX"/>
    <property type="match status" value="1"/>
</dbReference>
<dbReference type="PANTHER" id="PTHR24198:SF165">
    <property type="entry name" value="ANKYRIN REPEAT-CONTAINING PROTEIN-RELATED"/>
    <property type="match status" value="1"/>
</dbReference>